<feature type="domain" description="Ketosynthase family 3 (KS3)" evidence="4">
    <location>
        <begin position="23"/>
        <end position="469"/>
    </location>
</feature>
<dbReference type="PANTHER" id="PTHR43775:SF23">
    <property type="entry name" value="FATTY ACID SYNTHASE 3"/>
    <property type="match status" value="1"/>
</dbReference>
<dbReference type="GO" id="GO:0004315">
    <property type="term" value="F:3-oxoacyl-[acyl-carrier-protein] synthase activity"/>
    <property type="evidence" value="ECO:0007669"/>
    <property type="project" value="InterPro"/>
</dbReference>
<dbReference type="InterPro" id="IPR018201">
    <property type="entry name" value="Ketoacyl_synth_AS"/>
</dbReference>
<dbReference type="CDD" id="cd00833">
    <property type="entry name" value="PKS"/>
    <property type="match status" value="1"/>
</dbReference>
<dbReference type="PROSITE" id="PS00606">
    <property type="entry name" value="KS3_1"/>
    <property type="match status" value="1"/>
</dbReference>
<dbReference type="InterPro" id="IPR014030">
    <property type="entry name" value="Ketoacyl_synth_N"/>
</dbReference>
<evidence type="ECO:0000313" key="6">
    <source>
        <dbReference type="Proteomes" id="UP000653454"/>
    </source>
</evidence>
<organism evidence="5 6">
    <name type="scientific">Plutella xylostella</name>
    <name type="common">Diamondback moth</name>
    <name type="synonym">Plutella maculipennis</name>
    <dbReference type="NCBI Taxonomy" id="51655"/>
    <lineage>
        <taxon>Eukaryota</taxon>
        <taxon>Metazoa</taxon>
        <taxon>Ecdysozoa</taxon>
        <taxon>Arthropoda</taxon>
        <taxon>Hexapoda</taxon>
        <taxon>Insecta</taxon>
        <taxon>Pterygota</taxon>
        <taxon>Neoptera</taxon>
        <taxon>Endopterygota</taxon>
        <taxon>Lepidoptera</taxon>
        <taxon>Glossata</taxon>
        <taxon>Ditrysia</taxon>
        <taxon>Yponomeutoidea</taxon>
        <taxon>Plutellidae</taxon>
        <taxon>Plutella</taxon>
    </lineage>
</organism>
<accession>A0A8S4FEW8</accession>
<comment type="similarity">
    <text evidence="2">Belongs to the thiolase-like superfamily. Beta-ketoacyl-ACP synthases family.</text>
</comment>
<dbReference type="InterPro" id="IPR020841">
    <property type="entry name" value="PKS_Beta-ketoAc_synthase_dom"/>
</dbReference>
<evidence type="ECO:0000313" key="5">
    <source>
        <dbReference type="EMBL" id="CAG9126472.1"/>
    </source>
</evidence>
<evidence type="ECO:0000256" key="1">
    <source>
        <dbReference type="ARBA" id="ARBA00022679"/>
    </source>
</evidence>
<gene>
    <name evidence="5" type="ORF">PLXY2_LOCUS8642</name>
</gene>
<dbReference type="InterPro" id="IPR016039">
    <property type="entry name" value="Thiolase-like"/>
</dbReference>
<name>A0A8S4FEW8_PLUXY</name>
<comment type="caution">
    <text evidence="5">The sequence shown here is derived from an EMBL/GenBank/DDBJ whole genome shotgun (WGS) entry which is preliminary data.</text>
</comment>
<dbReference type="Gene3D" id="3.30.70.3290">
    <property type="match status" value="1"/>
</dbReference>
<reference evidence="5" key="1">
    <citation type="submission" date="2020-11" db="EMBL/GenBank/DDBJ databases">
        <authorList>
            <person name="Whiteford S."/>
        </authorList>
    </citation>
    <scope>NUCLEOTIDE SEQUENCE</scope>
</reference>
<sequence length="542" mass="59598">MPPTTSAEDRLTSGHRLSHPPPGDEVLISGISGYFPDSDSVMDLKDNLFNKVDLISGDARRWKLAHPEIPQRTGKINNVNKFDASFFGVHYKQAHTMDPMCRILLEKAYEAVIDAGMNPKELRNTKTGVFIGACFSESEKTWFYEKMQVNGFGITGCSRAMLANRISYWLGVTGPSYTVDSACSSSLYALEHAFRAIRDGHCDAAIVGGSNLCLHPYVSLQFSRLGVLSADGRCKSFDNNANGYARSEAIVVVFLQKAKDSRRVYAQVLHAKTNCDGYKEQGITYPAGHIQKLLLQEFYEECSIPPNDLEFVEAHGTGYKEQGITYPAGHIQKLLLQEFYEECSIPPNDLEFVEAHGTGTKVGDPEELKALDEIFCTGRSKPLLIGSIKSNLGHSEPASGLCSIAKMIIAYSTGYLPPNLHFNNPREGVAALQEGRLQVVTEKHPWSKGMSGVNSFGFGGANAHVLLKNISKPKINNGIPRDDLPRLVCTSGRTESAVAKILDDLESRTVDAEQVRLLHAVHDEDISGHVVRGFSLLGEFWV</sequence>
<evidence type="ECO:0000256" key="2">
    <source>
        <dbReference type="RuleBase" id="RU003694"/>
    </source>
</evidence>
<dbReference type="InterPro" id="IPR050091">
    <property type="entry name" value="PKS_NRPS_Biosynth_Enz"/>
</dbReference>
<evidence type="ECO:0000259" key="4">
    <source>
        <dbReference type="PROSITE" id="PS52004"/>
    </source>
</evidence>
<dbReference type="InterPro" id="IPR014031">
    <property type="entry name" value="Ketoacyl_synth_C"/>
</dbReference>
<dbReference type="Pfam" id="PF02801">
    <property type="entry name" value="Ketoacyl-synt_C"/>
    <property type="match status" value="1"/>
</dbReference>
<dbReference type="Proteomes" id="UP000653454">
    <property type="component" value="Unassembled WGS sequence"/>
</dbReference>
<dbReference type="Pfam" id="PF00109">
    <property type="entry name" value="ketoacyl-synt"/>
    <property type="match status" value="1"/>
</dbReference>
<dbReference type="PROSITE" id="PS52004">
    <property type="entry name" value="KS3_2"/>
    <property type="match status" value="1"/>
</dbReference>
<dbReference type="Pfam" id="PF16197">
    <property type="entry name" value="KAsynt_C_assoc"/>
    <property type="match status" value="1"/>
</dbReference>
<dbReference type="InterPro" id="IPR032821">
    <property type="entry name" value="PKS_assoc"/>
</dbReference>
<evidence type="ECO:0000256" key="3">
    <source>
        <dbReference type="SAM" id="MobiDB-lite"/>
    </source>
</evidence>
<dbReference type="Gene3D" id="3.40.47.10">
    <property type="match status" value="2"/>
</dbReference>
<dbReference type="EMBL" id="CAJHNJ030000032">
    <property type="protein sequence ID" value="CAG9126472.1"/>
    <property type="molecule type" value="Genomic_DNA"/>
</dbReference>
<dbReference type="GO" id="GO:0006633">
    <property type="term" value="P:fatty acid biosynthetic process"/>
    <property type="evidence" value="ECO:0007669"/>
    <property type="project" value="InterPro"/>
</dbReference>
<dbReference type="GO" id="GO:0004312">
    <property type="term" value="F:fatty acid synthase activity"/>
    <property type="evidence" value="ECO:0007669"/>
    <property type="project" value="TreeGrafter"/>
</dbReference>
<proteinExistence type="inferred from homology"/>
<feature type="region of interest" description="Disordered" evidence="3">
    <location>
        <begin position="1"/>
        <end position="23"/>
    </location>
</feature>
<dbReference type="SMART" id="SM00825">
    <property type="entry name" value="PKS_KS"/>
    <property type="match status" value="1"/>
</dbReference>
<dbReference type="PANTHER" id="PTHR43775">
    <property type="entry name" value="FATTY ACID SYNTHASE"/>
    <property type="match status" value="1"/>
</dbReference>
<keyword evidence="1 2" id="KW-0808">Transferase</keyword>
<protein>
    <submittedName>
        <fullName evidence="5">(diamondback moth) hypothetical protein</fullName>
    </submittedName>
</protein>
<dbReference type="SUPFAM" id="SSF53901">
    <property type="entry name" value="Thiolase-like"/>
    <property type="match status" value="3"/>
</dbReference>
<dbReference type="AlphaFoldDB" id="A0A8S4FEW8"/>
<keyword evidence="6" id="KW-1185">Reference proteome</keyword>